<comment type="caution">
    <text evidence="1">The sequence shown here is derived from an EMBL/GenBank/DDBJ whole genome shotgun (WGS) entry which is preliminary data.</text>
</comment>
<gene>
    <name evidence="1" type="ORF">LOY88_001517</name>
</gene>
<dbReference type="EMBL" id="JALBCA010000016">
    <property type="protein sequence ID" value="KAI2390693.1"/>
    <property type="molecule type" value="Genomic_DNA"/>
</dbReference>
<organism evidence="1">
    <name type="scientific">Ophidiomyces ophidiicola</name>
    <dbReference type="NCBI Taxonomy" id="1387563"/>
    <lineage>
        <taxon>Eukaryota</taxon>
        <taxon>Fungi</taxon>
        <taxon>Dikarya</taxon>
        <taxon>Ascomycota</taxon>
        <taxon>Pezizomycotina</taxon>
        <taxon>Eurotiomycetes</taxon>
        <taxon>Eurotiomycetidae</taxon>
        <taxon>Onygenales</taxon>
        <taxon>Onygenaceae</taxon>
        <taxon>Ophidiomyces</taxon>
    </lineage>
</organism>
<sequence>MHTQWVKISLALLLTKTASASFSIYANYDHHAIAAALGISSYCLSALNQTVECDQANAARAARGVDNDCNIPTVATMTCSDTLHLDWSKENLTALCTNTCSNSLATWLSTVEARCSRDQVTANGIIFEPKTFPLKYISGHDLACLQDSSETFCILESQKWDGNAKIKWDMEVCYDEDPPEFCDEEMFFDEDQSVAVTDLYHQDQVLADTCSTDLPFSTSAPTLILGPATAVPDAGQRIRTKNATTASSAPAAPTEAIYKRSIAPRVPLYTTTG</sequence>
<name>A0ACB8V1K2_9EURO</name>
<accession>A0ACB8V1K2</accession>
<protein>
    <submittedName>
        <fullName evidence="1">Uncharacterized protein</fullName>
    </submittedName>
</protein>
<evidence type="ECO:0000313" key="1">
    <source>
        <dbReference type="EMBL" id="KAI2390693.1"/>
    </source>
</evidence>
<proteinExistence type="predicted"/>
<reference evidence="1" key="1">
    <citation type="journal article" date="2022" name="bioRxiv">
        <title>Population genetic analysis of Ophidiomyces ophidiicola, the causative agent of snake fungal disease, indicates recent introductions to the USA.</title>
        <authorList>
            <person name="Ladner J.T."/>
            <person name="Palmer J.M."/>
            <person name="Ettinger C.L."/>
            <person name="Stajich J.E."/>
            <person name="Farrell T.M."/>
            <person name="Glorioso B.M."/>
            <person name="Lawson B."/>
            <person name="Price S.J."/>
            <person name="Stengle A.G."/>
            <person name="Grear D.A."/>
            <person name="Lorch J.M."/>
        </authorList>
    </citation>
    <scope>NUCLEOTIDE SEQUENCE</scope>
    <source>
        <strain evidence="1">NWHC 24266-5</strain>
    </source>
</reference>